<dbReference type="STRING" id="286115.A0A507CI81"/>
<gene>
    <name evidence="8" type="ORF">SeLEV6574_g00729</name>
    <name evidence="7" type="ORF">SeMB42_g06471</name>
</gene>
<dbReference type="EMBL" id="QEAN01000367">
    <property type="protein sequence ID" value="TPX39089.1"/>
    <property type="molecule type" value="Genomic_DNA"/>
</dbReference>
<evidence type="ECO:0000256" key="2">
    <source>
        <dbReference type="ARBA" id="ARBA00022786"/>
    </source>
</evidence>
<evidence type="ECO:0000256" key="5">
    <source>
        <dbReference type="SAM" id="MobiDB-lite"/>
    </source>
</evidence>
<evidence type="ECO:0000313" key="7">
    <source>
        <dbReference type="EMBL" id="TPX39089.1"/>
    </source>
</evidence>
<comment type="similarity">
    <text evidence="4">Belongs to the ubiquitin-conjugating enzyme family.</text>
</comment>
<evidence type="ECO:0000313" key="10">
    <source>
        <dbReference type="Proteomes" id="UP000320475"/>
    </source>
</evidence>
<proteinExistence type="inferred from homology"/>
<evidence type="ECO:0000256" key="1">
    <source>
        <dbReference type="ARBA" id="ARBA00022679"/>
    </source>
</evidence>
<evidence type="ECO:0000259" key="6">
    <source>
        <dbReference type="PROSITE" id="PS50127"/>
    </source>
</evidence>
<dbReference type="PROSITE" id="PS50127">
    <property type="entry name" value="UBC_2"/>
    <property type="match status" value="1"/>
</dbReference>
<dbReference type="Pfam" id="PF00179">
    <property type="entry name" value="UQ_con"/>
    <property type="match status" value="1"/>
</dbReference>
<comment type="caution">
    <text evidence="7">The sequence shown here is derived from an EMBL/GenBank/DDBJ whole genome shotgun (WGS) entry which is preliminary data.</text>
</comment>
<dbReference type="InterPro" id="IPR016135">
    <property type="entry name" value="UBQ-conjugating_enzyme/RWD"/>
</dbReference>
<keyword evidence="9" id="KW-1185">Reference proteome</keyword>
<feature type="region of interest" description="Disordered" evidence="5">
    <location>
        <begin position="1"/>
        <end position="22"/>
    </location>
</feature>
<evidence type="ECO:0000313" key="9">
    <source>
        <dbReference type="Proteomes" id="UP000317494"/>
    </source>
</evidence>
<feature type="domain" description="UBC core" evidence="6">
    <location>
        <begin position="21"/>
        <end position="165"/>
    </location>
</feature>
<protein>
    <recommendedName>
        <fullName evidence="6">UBC core domain-containing protein</fullName>
    </recommendedName>
</protein>
<dbReference type="GO" id="GO:0005524">
    <property type="term" value="F:ATP binding"/>
    <property type="evidence" value="ECO:0007669"/>
    <property type="project" value="UniProtKB-UniRule"/>
</dbReference>
<dbReference type="OrthoDB" id="10253686at2759"/>
<dbReference type="AlphaFoldDB" id="A0A507CI81"/>
<accession>A0A507CI81</accession>
<keyword evidence="4" id="KW-0067">ATP-binding</keyword>
<feature type="active site" description="Glycyl thioester intermediate" evidence="3">
    <location>
        <position position="105"/>
    </location>
</feature>
<dbReference type="InterPro" id="IPR023313">
    <property type="entry name" value="UBQ-conjugating_AS"/>
</dbReference>
<dbReference type="CDD" id="cd23791">
    <property type="entry name" value="UBCc_UBE2C"/>
    <property type="match status" value="1"/>
</dbReference>
<dbReference type="Proteomes" id="UP000320475">
    <property type="component" value="Unassembled WGS sequence"/>
</dbReference>
<sequence>MNTSHSPNKRLGGTSKSETQSVTKRLQSELMQLMTSSPPGISAFPNSDSLLTWTATVEGPKTSAYENLSYKLSMKFPHNYPYAPPMVKFETPMYHPNVDMSGNICLDILKEQWSAIYNVQTVLISIQSLFAEPNNDSPLNSQAATQWKDQVEFKKHVLLHYNKSR</sequence>
<keyword evidence="4" id="KW-0547">Nucleotide-binding</keyword>
<dbReference type="Proteomes" id="UP000317494">
    <property type="component" value="Unassembled WGS sequence"/>
</dbReference>
<dbReference type="EMBL" id="QEAM01000014">
    <property type="protein sequence ID" value="TPX50686.1"/>
    <property type="molecule type" value="Genomic_DNA"/>
</dbReference>
<dbReference type="GO" id="GO:0016740">
    <property type="term" value="F:transferase activity"/>
    <property type="evidence" value="ECO:0007669"/>
    <property type="project" value="UniProtKB-KW"/>
</dbReference>
<organism evidence="7 9">
    <name type="scientific">Synchytrium endobioticum</name>
    <dbReference type="NCBI Taxonomy" id="286115"/>
    <lineage>
        <taxon>Eukaryota</taxon>
        <taxon>Fungi</taxon>
        <taxon>Fungi incertae sedis</taxon>
        <taxon>Chytridiomycota</taxon>
        <taxon>Chytridiomycota incertae sedis</taxon>
        <taxon>Chytridiomycetes</taxon>
        <taxon>Synchytriales</taxon>
        <taxon>Synchytriaceae</taxon>
        <taxon>Synchytrium</taxon>
    </lineage>
</organism>
<name>A0A507CI81_9FUNG</name>
<dbReference type="PROSITE" id="PS00183">
    <property type="entry name" value="UBC_1"/>
    <property type="match status" value="1"/>
</dbReference>
<reference evidence="9 10" key="1">
    <citation type="journal article" date="2019" name="Sci. Rep.">
        <title>Comparative genomics of chytrid fungi reveal insights into the obligate biotrophic and pathogenic lifestyle of Synchytrium endobioticum.</title>
        <authorList>
            <person name="van de Vossenberg B.T.L.H."/>
            <person name="Warris S."/>
            <person name="Nguyen H.D.T."/>
            <person name="van Gent-Pelzer M.P.E."/>
            <person name="Joly D.L."/>
            <person name="van de Geest H.C."/>
            <person name="Bonants P.J.M."/>
            <person name="Smith D.S."/>
            <person name="Levesque C.A."/>
            <person name="van der Lee T.A.J."/>
        </authorList>
    </citation>
    <scope>NUCLEOTIDE SEQUENCE [LARGE SCALE GENOMIC DNA]</scope>
    <source>
        <strain evidence="8 10">LEV6574</strain>
        <strain evidence="7 9">MB42</strain>
    </source>
</reference>
<evidence type="ECO:0000256" key="4">
    <source>
        <dbReference type="RuleBase" id="RU362109"/>
    </source>
</evidence>
<dbReference type="Gene3D" id="3.10.110.10">
    <property type="entry name" value="Ubiquitin Conjugating Enzyme"/>
    <property type="match status" value="1"/>
</dbReference>
<dbReference type="SMART" id="SM00212">
    <property type="entry name" value="UBCc"/>
    <property type="match status" value="1"/>
</dbReference>
<dbReference type="InterPro" id="IPR000608">
    <property type="entry name" value="UBC"/>
</dbReference>
<evidence type="ECO:0000313" key="8">
    <source>
        <dbReference type="EMBL" id="TPX50686.1"/>
    </source>
</evidence>
<dbReference type="VEuPathDB" id="FungiDB:SeMB42_g06471"/>
<evidence type="ECO:0000256" key="3">
    <source>
        <dbReference type="PROSITE-ProRule" id="PRU10133"/>
    </source>
</evidence>
<dbReference type="SUPFAM" id="SSF54495">
    <property type="entry name" value="UBC-like"/>
    <property type="match status" value="1"/>
</dbReference>
<dbReference type="InterPro" id="IPR050113">
    <property type="entry name" value="Ub_conjugating_enzyme"/>
</dbReference>
<dbReference type="PANTHER" id="PTHR24067">
    <property type="entry name" value="UBIQUITIN-CONJUGATING ENZYME E2"/>
    <property type="match status" value="1"/>
</dbReference>
<keyword evidence="2 4" id="KW-0833">Ubl conjugation pathway</keyword>
<keyword evidence="1" id="KW-0808">Transferase</keyword>